<name>A0A0C9XCL2_9AGAR</name>
<feature type="non-terminal residue" evidence="2">
    <location>
        <position position="54"/>
    </location>
</feature>
<evidence type="ECO:0000313" key="3">
    <source>
        <dbReference type="Proteomes" id="UP000054477"/>
    </source>
</evidence>
<reference evidence="2 3" key="1">
    <citation type="submission" date="2014-04" db="EMBL/GenBank/DDBJ databases">
        <authorList>
            <consortium name="DOE Joint Genome Institute"/>
            <person name="Kuo A."/>
            <person name="Kohler A."/>
            <person name="Nagy L.G."/>
            <person name="Floudas D."/>
            <person name="Copeland A."/>
            <person name="Barry K.W."/>
            <person name="Cichocki N."/>
            <person name="Veneault-Fourrey C."/>
            <person name="LaButti K."/>
            <person name="Lindquist E.A."/>
            <person name="Lipzen A."/>
            <person name="Lundell T."/>
            <person name="Morin E."/>
            <person name="Murat C."/>
            <person name="Sun H."/>
            <person name="Tunlid A."/>
            <person name="Henrissat B."/>
            <person name="Grigoriev I.V."/>
            <person name="Hibbett D.S."/>
            <person name="Martin F."/>
            <person name="Nordberg H.P."/>
            <person name="Cantor M.N."/>
            <person name="Hua S.X."/>
        </authorList>
    </citation>
    <scope>NUCLEOTIDE SEQUENCE [LARGE SCALE GENOMIC DNA]</scope>
    <source>
        <strain evidence="2 3">LaAM-08-1</strain>
    </source>
</reference>
<reference evidence="3" key="2">
    <citation type="submission" date="2015-01" db="EMBL/GenBank/DDBJ databases">
        <title>Evolutionary Origins and Diversification of the Mycorrhizal Mutualists.</title>
        <authorList>
            <consortium name="DOE Joint Genome Institute"/>
            <consortium name="Mycorrhizal Genomics Consortium"/>
            <person name="Kohler A."/>
            <person name="Kuo A."/>
            <person name="Nagy L.G."/>
            <person name="Floudas D."/>
            <person name="Copeland A."/>
            <person name="Barry K.W."/>
            <person name="Cichocki N."/>
            <person name="Veneault-Fourrey C."/>
            <person name="LaButti K."/>
            <person name="Lindquist E.A."/>
            <person name="Lipzen A."/>
            <person name="Lundell T."/>
            <person name="Morin E."/>
            <person name="Murat C."/>
            <person name="Riley R."/>
            <person name="Ohm R."/>
            <person name="Sun H."/>
            <person name="Tunlid A."/>
            <person name="Henrissat B."/>
            <person name="Grigoriev I.V."/>
            <person name="Hibbett D.S."/>
            <person name="Martin F."/>
        </authorList>
    </citation>
    <scope>NUCLEOTIDE SEQUENCE [LARGE SCALE GENOMIC DNA]</scope>
    <source>
        <strain evidence="3">LaAM-08-1</strain>
    </source>
</reference>
<dbReference type="OrthoDB" id="10448886at2759"/>
<evidence type="ECO:0000256" key="1">
    <source>
        <dbReference type="SAM" id="Phobius"/>
    </source>
</evidence>
<keyword evidence="1" id="KW-0472">Membrane</keyword>
<sequence>LLAPQVDSQGFLEFTLIALHPSDLPYMLRTASAACVVILSSYTGATYLRLVFFS</sequence>
<feature type="non-terminal residue" evidence="2">
    <location>
        <position position="1"/>
    </location>
</feature>
<dbReference type="Proteomes" id="UP000054477">
    <property type="component" value="Unassembled WGS sequence"/>
</dbReference>
<accession>A0A0C9XCL2</accession>
<organism evidence="2 3">
    <name type="scientific">Laccaria amethystina LaAM-08-1</name>
    <dbReference type="NCBI Taxonomy" id="1095629"/>
    <lineage>
        <taxon>Eukaryota</taxon>
        <taxon>Fungi</taxon>
        <taxon>Dikarya</taxon>
        <taxon>Basidiomycota</taxon>
        <taxon>Agaricomycotina</taxon>
        <taxon>Agaricomycetes</taxon>
        <taxon>Agaricomycetidae</taxon>
        <taxon>Agaricales</taxon>
        <taxon>Agaricineae</taxon>
        <taxon>Hydnangiaceae</taxon>
        <taxon>Laccaria</taxon>
    </lineage>
</organism>
<dbReference type="EMBL" id="KN838590">
    <property type="protein sequence ID" value="KIK02611.1"/>
    <property type="molecule type" value="Genomic_DNA"/>
</dbReference>
<keyword evidence="3" id="KW-1185">Reference proteome</keyword>
<keyword evidence="1" id="KW-1133">Transmembrane helix</keyword>
<keyword evidence="1" id="KW-0812">Transmembrane</keyword>
<feature type="transmembrane region" description="Helical" evidence="1">
    <location>
        <begin position="31"/>
        <end position="52"/>
    </location>
</feature>
<dbReference type="AlphaFoldDB" id="A0A0C9XCL2"/>
<evidence type="ECO:0000313" key="2">
    <source>
        <dbReference type="EMBL" id="KIK02611.1"/>
    </source>
</evidence>
<gene>
    <name evidence="2" type="ORF">K443DRAFT_37034</name>
</gene>
<proteinExistence type="predicted"/>
<protein>
    <submittedName>
        <fullName evidence="2">Unplaced genomic scaffold K443scaffold_55, whole genome shotgun sequence</fullName>
    </submittedName>
</protein>
<dbReference type="HOGENOM" id="CLU_196964_0_0_1"/>